<evidence type="ECO:0000256" key="1">
    <source>
        <dbReference type="ARBA" id="ARBA00022737"/>
    </source>
</evidence>
<dbReference type="Gene3D" id="1.25.40.20">
    <property type="entry name" value="Ankyrin repeat-containing domain"/>
    <property type="match status" value="1"/>
</dbReference>
<keyword evidence="2 3" id="KW-0040">ANK repeat</keyword>
<comment type="caution">
    <text evidence="4">The sequence shown here is derived from an EMBL/GenBank/DDBJ whole genome shotgun (WGS) entry which is preliminary data.</text>
</comment>
<dbReference type="SUPFAM" id="SSF48403">
    <property type="entry name" value="Ankyrin repeat"/>
    <property type="match status" value="1"/>
</dbReference>
<proteinExistence type="predicted"/>
<dbReference type="InterPro" id="IPR036770">
    <property type="entry name" value="Ankyrin_rpt-contain_sf"/>
</dbReference>
<sequence>MECASSSGHSDVAAFLLENGGWIDKHDVNGDTALYIASRNGPIETERLLIEKDACVEVASNDGNSVHMAASQLDHSAVAGALIEVEGSTISAEPRNSVTRHLLTRLRNILTGEEWRCFWKRGRKLQTKDRNEPLLPEYA</sequence>
<dbReference type="InterPro" id="IPR050776">
    <property type="entry name" value="Ank_Repeat/CDKN_Inhibitor"/>
</dbReference>
<protein>
    <submittedName>
        <fullName evidence="4">Uncharacterized protein</fullName>
    </submittedName>
</protein>
<dbReference type="AlphaFoldDB" id="A0ABD3FES9"/>
<dbReference type="Pfam" id="PF12796">
    <property type="entry name" value="Ank_2"/>
    <property type="match status" value="1"/>
</dbReference>
<dbReference type="PROSITE" id="PS50297">
    <property type="entry name" value="ANK_REP_REGION"/>
    <property type="match status" value="1"/>
</dbReference>
<evidence type="ECO:0000256" key="2">
    <source>
        <dbReference type="ARBA" id="ARBA00023043"/>
    </source>
</evidence>
<dbReference type="PROSITE" id="PS50088">
    <property type="entry name" value="ANK_REPEAT"/>
    <property type="match status" value="1"/>
</dbReference>
<dbReference type="PANTHER" id="PTHR24201">
    <property type="entry name" value="ANK_REP_REGION DOMAIN-CONTAINING PROTEIN"/>
    <property type="match status" value="1"/>
</dbReference>
<evidence type="ECO:0000256" key="3">
    <source>
        <dbReference type="PROSITE-ProRule" id="PRU00023"/>
    </source>
</evidence>
<evidence type="ECO:0000313" key="5">
    <source>
        <dbReference type="Proteomes" id="UP001632037"/>
    </source>
</evidence>
<evidence type="ECO:0000313" key="4">
    <source>
        <dbReference type="EMBL" id="KAL3664211.1"/>
    </source>
</evidence>
<organism evidence="4 5">
    <name type="scientific">Phytophthora oleae</name>
    <dbReference type="NCBI Taxonomy" id="2107226"/>
    <lineage>
        <taxon>Eukaryota</taxon>
        <taxon>Sar</taxon>
        <taxon>Stramenopiles</taxon>
        <taxon>Oomycota</taxon>
        <taxon>Peronosporomycetes</taxon>
        <taxon>Peronosporales</taxon>
        <taxon>Peronosporaceae</taxon>
        <taxon>Phytophthora</taxon>
    </lineage>
</organism>
<gene>
    <name evidence="4" type="ORF">V7S43_010540</name>
</gene>
<keyword evidence="1" id="KW-0677">Repeat</keyword>
<keyword evidence="5" id="KW-1185">Reference proteome</keyword>
<reference evidence="4 5" key="1">
    <citation type="submission" date="2024-09" db="EMBL/GenBank/DDBJ databases">
        <title>Genome sequencing and assembly of Phytophthora oleae, isolate VK10A, causative agent of rot of olive drupes.</title>
        <authorList>
            <person name="Conti Taguali S."/>
            <person name="Riolo M."/>
            <person name="La Spada F."/>
            <person name="Cacciola S.O."/>
            <person name="Dionisio G."/>
        </authorList>
    </citation>
    <scope>NUCLEOTIDE SEQUENCE [LARGE SCALE GENOMIC DNA]</scope>
    <source>
        <strain evidence="4 5">VK10A</strain>
    </source>
</reference>
<feature type="repeat" description="ANK" evidence="3">
    <location>
        <begin position="29"/>
        <end position="61"/>
    </location>
</feature>
<name>A0ABD3FES9_9STRA</name>
<accession>A0ABD3FES9</accession>
<dbReference type="Proteomes" id="UP001632037">
    <property type="component" value="Unassembled WGS sequence"/>
</dbReference>
<dbReference type="EMBL" id="JBIMZQ010000024">
    <property type="protein sequence ID" value="KAL3664211.1"/>
    <property type="molecule type" value="Genomic_DNA"/>
</dbReference>
<dbReference type="InterPro" id="IPR002110">
    <property type="entry name" value="Ankyrin_rpt"/>
</dbReference>